<protein>
    <submittedName>
        <fullName evidence="1">Uncharacterized protein</fullName>
    </submittedName>
</protein>
<gene>
    <name evidence="1" type="ORF">QVD17_06811</name>
</gene>
<comment type="caution">
    <text evidence="1">The sequence shown here is derived from an EMBL/GenBank/DDBJ whole genome shotgun (WGS) entry which is preliminary data.</text>
</comment>
<dbReference type="AlphaFoldDB" id="A0AAD8LEB0"/>
<sequence length="78" mass="9174">MSLMKRIATLVSVYYDEDVMNMFFEMVEMIMEIGDGDDSRERKIDDGDDLENFEMCLIIQHSERLFQKKKPLNGSVKC</sequence>
<proteinExistence type="predicted"/>
<keyword evidence="2" id="KW-1185">Reference proteome</keyword>
<accession>A0AAD8LEB0</accession>
<name>A0AAD8LEB0_TARER</name>
<reference evidence="1" key="1">
    <citation type="journal article" date="2023" name="bioRxiv">
        <title>Improved chromosome-level genome assembly for marigold (Tagetes erecta).</title>
        <authorList>
            <person name="Jiang F."/>
            <person name="Yuan L."/>
            <person name="Wang S."/>
            <person name="Wang H."/>
            <person name="Xu D."/>
            <person name="Wang A."/>
            <person name="Fan W."/>
        </authorList>
    </citation>
    <scope>NUCLEOTIDE SEQUENCE</scope>
    <source>
        <strain evidence="1">WSJ</strain>
        <tissue evidence="1">Leaf</tissue>
    </source>
</reference>
<evidence type="ECO:0000313" key="2">
    <source>
        <dbReference type="Proteomes" id="UP001229421"/>
    </source>
</evidence>
<dbReference type="EMBL" id="JAUHHV010000001">
    <property type="protein sequence ID" value="KAK1440975.1"/>
    <property type="molecule type" value="Genomic_DNA"/>
</dbReference>
<dbReference type="Proteomes" id="UP001229421">
    <property type="component" value="Unassembled WGS sequence"/>
</dbReference>
<organism evidence="1 2">
    <name type="scientific">Tagetes erecta</name>
    <name type="common">African marigold</name>
    <dbReference type="NCBI Taxonomy" id="13708"/>
    <lineage>
        <taxon>Eukaryota</taxon>
        <taxon>Viridiplantae</taxon>
        <taxon>Streptophyta</taxon>
        <taxon>Embryophyta</taxon>
        <taxon>Tracheophyta</taxon>
        <taxon>Spermatophyta</taxon>
        <taxon>Magnoliopsida</taxon>
        <taxon>eudicotyledons</taxon>
        <taxon>Gunneridae</taxon>
        <taxon>Pentapetalae</taxon>
        <taxon>asterids</taxon>
        <taxon>campanulids</taxon>
        <taxon>Asterales</taxon>
        <taxon>Asteraceae</taxon>
        <taxon>Asteroideae</taxon>
        <taxon>Heliantheae alliance</taxon>
        <taxon>Tageteae</taxon>
        <taxon>Tagetes</taxon>
    </lineage>
</organism>
<evidence type="ECO:0000313" key="1">
    <source>
        <dbReference type="EMBL" id="KAK1440975.1"/>
    </source>
</evidence>